<gene>
    <name evidence="3" type="ORF">Taro_033694</name>
</gene>
<accession>A0A843WD86</accession>
<dbReference type="Proteomes" id="UP000652761">
    <property type="component" value="Unassembled WGS sequence"/>
</dbReference>
<dbReference type="OrthoDB" id="258495at2759"/>
<sequence>MQSWAKLAMAVAVPGAAIFSVILAAVCLHCRRRQKLPSSDSGLPGSNSTMAMKESMCFYRSDTAGFRFHHLDRPHRDRSRRHQHHHRQLHPRSSDFSWDDHPVLIEEAVEGGWSRFAFMGRSNSLARSASLLGSCVACDHGRPPWAGTEVGWEVPAGSSEFLQTVRLDPGDGSIPVDGKQPLCVARMSLPLPGPPLSADSPFFPQEAYFEITIMHLQRPQRPQQLPKRWSKRVKDKSSEADRRKLMNQDDPSHAAFSANSAQEQEPKIFTEERSSGKEVADAIIWVGLTRGGTPTESTPGSHLGSIGFNSNGSVYLEGIKLVLESESGRWGAVNKVVGCGFDPGRKTVFFTMDSILLHVVRCRSDAFGGPLYPTLVANADAMVTVNLGQFAFRYPPANAHRTPNPCFLRPSASAHIRYDDSRELFSMGRIDSQWRDIVSSRKTRQVNGSSGCKDDNAAEDREEEEDRADGGEGMVVVDIDAESDLFEISLNK</sequence>
<dbReference type="InterPro" id="IPR003877">
    <property type="entry name" value="SPRY_dom"/>
</dbReference>
<dbReference type="SMART" id="SM00449">
    <property type="entry name" value="SPRY"/>
    <property type="match status" value="1"/>
</dbReference>
<proteinExistence type="predicted"/>
<dbReference type="InterPro" id="IPR043136">
    <property type="entry name" value="B30.2/SPRY_sf"/>
</dbReference>
<dbReference type="PANTHER" id="PTHR44991">
    <property type="entry name" value="IMMUNOGLOBULIN SUPERFAMILY MEMBER 5"/>
    <property type="match status" value="1"/>
</dbReference>
<feature type="compositionally biased region" description="Basic residues" evidence="1">
    <location>
        <begin position="76"/>
        <end position="90"/>
    </location>
</feature>
<dbReference type="Pfam" id="PF00622">
    <property type="entry name" value="SPRY"/>
    <property type="match status" value="1"/>
</dbReference>
<dbReference type="SMR" id="A0A843WD86"/>
<dbReference type="AlphaFoldDB" id="A0A843WD86"/>
<dbReference type="SUPFAM" id="SSF49899">
    <property type="entry name" value="Concanavalin A-like lectins/glucanases"/>
    <property type="match status" value="1"/>
</dbReference>
<dbReference type="EMBL" id="NMUH01002590">
    <property type="protein sequence ID" value="MQM00950.1"/>
    <property type="molecule type" value="Genomic_DNA"/>
</dbReference>
<feature type="domain" description="SPRY" evidence="2">
    <location>
        <begin position="204"/>
        <end position="391"/>
    </location>
</feature>
<evidence type="ECO:0000256" key="1">
    <source>
        <dbReference type="SAM" id="MobiDB-lite"/>
    </source>
</evidence>
<reference evidence="3" key="1">
    <citation type="submission" date="2017-07" db="EMBL/GenBank/DDBJ databases">
        <title>Taro Niue Genome Assembly and Annotation.</title>
        <authorList>
            <person name="Atibalentja N."/>
            <person name="Keating K."/>
            <person name="Fields C.J."/>
        </authorList>
    </citation>
    <scope>NUCLEOTIDE SEQUENCE</scope>
    <source>
        <strain evidence="3">Niue_2</strain>
        <tissue evidence="3">Leaf</tissue>
    </source>
</reference>
<protein>
    <recommendedName>
        <fullName evidence="2">SPRY domain-containing protein</fullName>
    </recommendedName>
</protein>
<comment type="caution">
    <text evidence="3">The sequence shown here is derived from an EMBL/GenBank/DDBJ whole genome shotgun (WGS) entry which is preliminary data.</text>
</comment>
<feature type="region of interest" description="Disordered" evidence="1">
    <location>
        <begin position="219"/>
        <end position="266"/>
    </location>
</feature>
<dbReference type="PANTHER" id="PTHR44991:SF1">
    <property type="entry name" value="IMMUNOGLOBULIN SUPERFAMILY MEMBER 5"/>
    <property type="match status" value="1"/>
</dbReference>
<dbReference type="CDD" id="cd12885">
    <property type="entry name" value="SPRY_RanBP_like"/>
    <property type="match status" value="1"/>
</dbReference>
<evidence type="ECO:0000259" key="2">
    <source>
        <dbReference type="SMART" id="SM00449"/>
    </source>
</evidence>
<dbReference type="Gene3D" id="2.60.120.920">
    <property type="match status" value="1"/>
</dbReference>
<evidence type="ECO:0000313" key="3">
    <source>
        <dbReference type="EMBL" id="MQM00950.1"/>
    </source>
</evidence>
<dbReference type="InterPro" id="IPR044736">
    <property type="entry name" value="Gid1/RanBPM/SPLA_SPRY"/>
</dbReference>
<organism evidence="3 4">
    <name type="scientific">Colocasia esculenta</name>
    <name type="common">Wild taro</name>
    <name type="synonym">Arum esculentum</name>
    <dbReference type="NCBI Taxonomy" id="4460"/>
    <lineage>
        <taxon>Eukaryota</taxon>
        <taxon>Viridiplantae</taxon>
        <taxon>Streptophyta</taxon>
        <taxon>Embryophyta</taxon>
        <taxon>Tracheophyta</taxon>
        <taxon>Spermatophyta</taxon>
        <taxon>Magnoliopsida</taxon>
        <taxon>Liliopsida</taxon>
        <taxon>Araceae</taxon>
        <taxon>Aroideae</taxon>
        <taxon>Colocasieae</taxon>
        <taxon>Colocasia</taxon>
    </lineage>
</organism>
<feature type="region of interest" description="Disordered" evidence="1">
    <location>
        <begin position="72"/>
        <end position="94"/>
    </location>
</feature>
<keyword evidence="4" id="KW-1185">Reference proteome</keyword>
<feature type="compositionally biased region" description="Basic and acidic residues" evidence="1">
    <location>
        <begin position="235"/>
        <end position="252"/>
    </location>
</feature>
<name>A0A843WD86_COLES</name>
<feature type="region of interest" description="Disordered" evidence="1">
    <location>
        <begin position="441"/>
        <end position="474"/>
    </location>
</feature>
<evidence type="ECO:0000313" key="4">
    <source>
        <dbReference type="Proteomes" id="UP000652761"/>
    </source>
</evidence>
<dbReference type="InterPro" id="IPR013320">
    <property type="entry name" value="ConA-like_dom_sf"/>
</dbReference>